<gene>
    <name evidence="1" type="ORF">HINF_LOCUS53312</name>
    <name evidence="2" type="ORF">HINF_LOCUS61950</name>
</gene>
<accession>A0AA86UUT5</accession>
<name>A0AA86UUT5_9EUKA</name>
<evidence type="ECO:0000313" key="1">
    <source>
        <dbReference type="EMBL" id="CAI9965667.1"/>
    </source>
</evidence>
<organism evidence="1">
    <name type="scientific">Hexamita inflata</name>
    <dbReference type="NCBI Taxonomy" id="28002"/>
    <lineage>
        <taxon>Eukaryota</taxon>
        <taxon>Metamonada</taxon>
        <taxon>Diplomonadida</taxon>
        <taxon>Hexamitidae</taxon>
        <taxon>Hexamitinae</taxon>
        <taxon>Hexamita</taxon>
    </lineage>
</organism>
<dbReference type="Proteomes" id="UP001642409">
    <property type="component" value="Unassembled WGS sequence"/>
</dbReference>
<evidence type="ECO:0000313" key="3">
    <source>
        <dbReference type="Proteomes" id="UP001642409"/>
    </source>
</evidence>
<reference evidence="1" key="1">
    <citation type="submission" date="2023-06" db="EMBL/GenBank/DDBJ databases">
        <authorList>
            <person name="Kurt Z."/>
        </authorList>
    </citation>
    <scope>NUCLEOTIDE SEQUENCE</scope>
</reference>
<dbReference type="AlphaFoldDB" id="A0AA86UUT5"/>
<dbReference type="EMBL" id="CAXDID020000375">
    <property type="protein sequence ID" value="CAL6083909.1"/>
    <property type="molecule type" value="Genomic_DNA"/>
</dbReference>
<protein>
    <submittedName>
        <fullName evidence="2">Hypothetical_protein</fullName>
    </submittedName>
</protein>
<keyword evidence="3" id="KW-1185">Reference proteome</keyword>
<dbReference type="EMBL" id="CATOUU010000993">
    <property type="protein sequence ID" value="CAI9965667.1"/>
    <property type="molecule type" value="Genomic_DNA"/>
</dbReference>
<evidence type="ECO:0000313" key="2">
    <source>
        <dbReference type="EMBL" id="CAL6083909.1"/>
    </source>
</evidence>
<proteinExistence type="predicted"/>
<sequence>MDLQRPEAFLKFNFQNHNQRQIETKQKDENITTLYPKTRGFRGFRYAVFRGTTRGIRSFPVLKQNSQTQFRAQKVKLELIKQISIIISKVKRFIQIQQKILFVNFINIQSLSFKVIKDRQVQDINQPDEKVTTLESQMI</sequence>
<reference evidence="2 3" key="2">
    <citation type="submission" date="2024-07" db="EMBL/GenBank/DDBJ databases">
        <authorList>
            <person name="Akdeniz Z."/>
        </authorList>
    </citation>
    <scope>NUCLEOTIDE SEQUENCE [LARGE SCALE GENOMIC DNA]</scope>
</reference>
<comment type="caution">
    <text evidence="1">The sequence shown here is derived from an EMBL/GenBank/DDBJ whole genome shotgun (WGS) entry which is preliminary data.</text>
</comment>